<keyword evidence="5 9" id="KW-0064">Aspartyl protease</keyword>
<accession>A0A1I5CHU4</accession>
<dbReference type="AlphaFoldDB" id="A0A1I5CHU4"/>
<comment type="subcellular location">
    <subcellularLocation>
        <location evidence="9">Cell membrane</location>
        <topology evidence="9">Multi-pass membrane protein</topology>
    </subcellularLocation>
</comment>
<evidence type="ECO:0000256" key="6">
    <source>
        <dbReference type="ARBA" id="ARBA00022801"/>
    </source>
</evidence>
<feature type="transmembrane region" description="Helical" evidence="9">
    <location>
        <begin position="125"/>
        <end position="149"/>
    </location>
</feature>
<dbReference type="PROSITE" id="PS00855">
    <property type="entry name" value="SPASE_II"/>
    <property type="match status" value="1"/>
</dbReference>
<evidence type="ECO:0000256" key="11">
    <source>
        <dbReference type="RuleBase" id="RU004181"/>
    </source>
</evidence>
<dbReference type="EMBL" id="FOWD01000003">
    <property type="protein sequence ID" value="SFN86580.1"/>
    <property type="molecule type" value="Genomic_DNA"/>
</dbReference>
<dbReference type="RefSeq" id="WP_091684196.1">
    <property type="nucleotide sequence ID" value="NZ_BAABFM010000006.1"/>
</dbReference>
<comment type="similarity">
    <text evidence="1 9 11">Belongs to the peptidase A8 family.</text>
</comment>
<keyword evidence="7 9" id="KW-1133">Transmembrane helix</keyword>
<proteinExistence type="inferred from homology"/>
<reference evidence="12 13" key="1">
    <citation type="submission" date="2016-10" db="EMBL/GenBank/DDBJ databases">
        <authorList>
            <person name="de Groot N.N."/>
        </authorList>
    </citation>
    <scope>NUCLEOTIDE SEQUENCE [LARGE SCALE GENOMIC DNA]</scope>
    <source>
        <strain evidence="12 13">DSM 1283</strain>
    </source>
</reference>
<organism evidence="12 13">
    <name type="scientific">Anaerocolumna aminovalerica</name>
    <dbReference type="NCBI Taxonomy" id="1527"/>
    <lineage>
        <taxon>Bacteria</taxon>
        <taxon>Bacillati</taxon>
        <taxon>Bacillota</taxon>
        <taxon>Clostridia</taxon>
        <taxon>Lachnospirales</taxon>
        <taxon>Lachnospiraceae</taxon>
        <taxon>Anaerocolumna</taxon>
    </lineage>
</organism>
<comment type="catalytic activity">
    <reaction evidence="9 10">
        <text>Release of signal peptides from bacterial membrane prolipoproteins. Hydrolyzes -Xaa-Yaa-Zaa-|-(S,diacylglyceryl)Cys-, in which Xaa is hydrophobic (preferably Leu), and Yaa (Ala or Ser) and Zaa (Gly or Ala) have small, neutral side chains.</text>
        <dbReference type="EC" id="3.4.23.36"/>
    </reaction>
</comment>
<comment type="pathway">
    <text evidence="9">Protein modification; lipoprotein biosynthesis (signal peptide cleavage).</text>
</comment>
<keyword evidence="8 9" id="KW-0472">Membrane</keyword>
<feature type="active site" evidence="9">
    <location>
        <position position="131"/>
    </location>
</feature>
<evidence type="ECO:0000313" key="12">
    <source>
        <dbReference type="EMBL" id="SFN86580.1"/>
    </source>
</evidence>
<dbReference type="GO" id="GO:0004190">
    <property type="term" value="F:aspartic-type endopeptidase activity"/>
    <property type="evidence" value="ECO:0007669"/>
    <property type="project" value="UniProtKB-UniRule"/>
</dbReference>
<evidence type="ECO:0000256" key="3">
    <source>
        <dbReference type="ARBA" id="ARBA00022670"/>
    </source>
</evidence>
<dbReference type="Pfam" id="PF01252">
    <property type="entry name" value="Peptidase_A8"/>
    <property type="match status" value="1"/>
</dbReference>
<dbReference type="GO" id="GO:0005886">
    <property type="term" value="C:plasma membrane"/>
    <property type="evidence" value="ECO:0007669"/>
    <property type="project" value="UniProtKB-SubCell"/>
</dbReference>
<evidence type="ECO:0000256" key="7">
    <source>
        <dbReference type="ARBA" id="ARBA00022989"/>
    </source>
</evidence>
<evidence type="ECO:0000256" key="5">
    <source>
        <dbReference type="ARBA" id="ARBA00022750"/>
    </source>
</evidence>
<evidence type="ECO:0000313" key="13">
    <source>
        <dbReference type="Proteomes" id="UP000198806"/>
    </source>
</evidence>
<dbReference type="InterPro" id="IPR001872">
    <property type="entry name" value="Peptidase_A8"/>
</dbReference>
<keyword evidence="4 9" id="KW-0812">Transmembrane</keyword>
<keyword evidence="2 9" id="KW-1003">Cell membrane</keyword>
<comment type="caution">
    <text evidence="9">Lacks conserved residue(s) required for the propagation of feature annotation.</text>
</comment>
<keyword evidence="13" id="KW-1185">Reference proteome</keyword>
<name>A0A1I5CHU4_9FIRM</name>
<evidence type="ECO:0000256" key="4">
    <source>
        <dbReference type="ARBA" id="ARBA00022692"/>
    </source>
</evidence>
<dbReference type="OrthoDB" id="9810259at2"/>
<evidence type="ECO:0000256" key="10">
    <source>
        <dbReference type="RuleBase" id="RU000594"/>
    </source>
</evidence>
<gene>
    <name evidence="9" type="primary">lspA</name>
    <name evidence="12" type="ORF">SAMN04489757_10376</name>
</gene>
<dbReference type="GO" id="GO:0006508">
    <property type="term" value="P:proteolysis"/>
    <property type="evidence" value="ECO:0007669"/>
    <property type="project" value="UniProtKB-KW"/>
</dbReference>
<evidence type="ECO:0000256" key="8">
    <source>
        <dbReference type="ARBA" id="ARBA00023136"/>
    </source>
</evidence>
<sequence length="165" mass="19247">MKKLRHLLYLILLIALDQLTKYYAVTQLKKESVTIIPKVFKLLYHENTGAVWGILSNQTGLLVVFSSIIMLAMIFFYFKIPADKHYNYLRIVLVFITAGAIGNLIDRIFRKYVVDFLYFELINFPIFNVADCYVTVASVVLIILFIFYYKDEDFEFLGKSKKKSA</sequence>
<dbReference type="PRINTS" id="PR00781">
    <property type="entry name" value="LIPOSIGPTASE"/>
</dbReference>
<dbReference type="PANTHER" id="PTHR33695">
    <property type="entry name" value="LIPOPROTEIN SIGNAL PEPTIDASE"/>
    <property type="match status" value="1"/>
</dbReference>
<evidence type="ECO:0000256" key="2">
    <source>
        <dbReference type="ARBA" id="ARBA00022475"/>
    </source>
</evidence>
<protein>
    <recommendedName>
        <fullName evidence="9">Lipoprotein signal peptidase</fullName>
        <ecNumber evidence="9">3.4.23.36</ecNumber>
    </recommendedName>
    <alternativeName>
        <fullName evidence="9">Prolipoprotein signal peptidase</fullName>
    </alternativeName>
    <alternativeName>
        <fullName evidence="9">Signal peptidase II</fullName>
        <shortName evidence="9">SPase II</shortName>
    </alternativeName>
</protein>
<evidence type="ECO:0000256" key="1">
    <source>
        <dbReference type="ARBA" id="ARBA00006139"/>
    </source>
</evidence>
<dbReference type="HAMAP" id="MF_00161">
    <property type="entry name" value="LspA"/>
    <property type="match status" value="1"/>
</dbReference>
<feature type="transmembrane region" description="Helical" evidence="9">
    <location>
        <begin position="87"/>
        <end position="105"/>
    </location>
</feature>
<dbReference type="UniPathway" id="UPA00665"/>
<dbReference type="EC" id="3.4.23.36" evidence="9"/>
<feature type="transmembrane region" description="Helical" evidence="9">
    <location>
        <begin position="61"/>
        <end position="80"/>
    </location>
</feature>
<dbReference type="PANTHER" id="PTHR33695:SF1">
    <property type="entry name" value="LIPOPROTEIN SIGNAL PEPTIDASE"/>
    <property type="match status" value="1"/>
</dbReference>
<feature type="active site" evidence="9">
    <location>
        <position position="115"/>
    </location>
</feature>
<keyword evidence="6 9" id="KW-0378">Hydrolase</keyword>
<evidence type="ECO:0000256" key="9">
    <source>
        <dbReference type="HAMAP-Rule" id="MF_00161"/>
    </source>
</evidence>
<keyword evidence="3 9" id="KW-0645">Protease</keyword>
<comment type="function">
    <text evidence="9 10">This protein specifically catalyzes the removal of signal peptides from prolipoproteins.</text>
</comment>
<dbReference type="Proteomes" id="UP000198806">
    <property type="component" value="Unassembled WGS sequence"/>
</dbReference>
<dbReference type="STRING" id="1527.SAMN04489757_10376"/>
<dbReference type="NCBIfam" id="TIGR00077">
    <property type="entry name" value="lspA"/>
    <property type="match status" value="1"/>
</dbReference>